<accession>F6XEY7</accession>
<feature type="compositionally biased region" description="Polar residues" evidence="1">
    <location>
        <begin position="333"/>
        <end position="342"/>
    </location>
</feature>
<feature type="compositionally biased region" description="Basic residues" evidence="1">
    <location>
        <begin position="343"/>
        <end position="360"/>
    </location>
</feature>
<dbReference type="PANTHER" id="PTHR22444">
    <property type="entry name" value="GLUTAMATE-RICH PROTEIN 1"/>
    <property type="match status" value="1"/>
</dbReference>
<sequence length="563" mass="61201">MPAAPTTHGSWALSPRPAGAPQAVPPLLGARKRSISHLRGPSAPAPGSPGSQRPRARPVLREARRGAQRPTPEHRLPLGSPRSGPGGRHDPHSPPPPALTPSPSPPRRFCRPAPGSPRPAAPAARTFLSADILGRSRFSRCGATWRRGPASGRLLLGLAGRGPCVRPRSVRPSVSRHRRRALRPRSSPAHVFVEKVLQRLFPNVPSGQEKKEPQTLAIQTPPKDVTSEKARQKPVQPSTVDAGAETPTARRLYTAPGPPEGYVPSWPEPSSCRSPEKVSSGDDTEDQDAHDQPKRRRIRKHKSRKKFKNPSHVLVEQAESEKQQHLLQDKSQRQYTDGPTISKNKKRKLKKKQQIKRKKAAGLVTKAAGISFMYQPEESGSEGADVGAASEEGGADANEEDLTLAREEAGADTGEEEDGAEDSEEAPAPAGEEDIQDTEEDDGVDANEEDDEITNEKADSVLNFLKSTQKYFYDGVSRDAASAVPACAAEELLGHLASHTMPPSDVSILYHMKTLLLLRDTESLKHALAVFPEHCSMPPDHARVISAFFSYWITHILPENSSE</sequence>
<dbReference type="AlphaFoldDB" id="F6XEY7"/>
<feature type="compositionally biased region" description="Basic residues" evidence="1">
    <location>
        <begin position="174"/>
        <end position="183"/>
    </location>
</feature>
<dbReference type="HOGENOM" id="CLU_041433_0_0_1"/>
<evidence type="ECO:0000313" key="3">
    <source>
        <dbReference type="Proteomes" id="UP000008225"/>
    </source>
</evidence>
<dbReference type="Ensembl" id="ENSCJAT00000004710.5">
    <property type="protein sequence ID" value="ENSCJAP00000004469.5"/>
    <property type="gene ID" value="ENSCJAG00000011983.5"/>
</dbReference>
<feature type="region of interest" description="Disordered" evidence="1">
    <location>
        <begin position="1"/>
        <end position="123"/>
    </location>
</feature>
<gene>
    <name evidence="2" type="primary">ERICH1</name>
</gene>
<feature type="compositionally biased region" description="Basic residues" evidence="1">
    <location>
        <begin position="293"/>
        <end position="309"/>
    </location>
</feature>
<feature type="region of interest" description="Disordered" evidence="1">
    <location>
        <begin position="166"/>
        <end position="186"/>
    </location>
</feature>
<feature type="compositionally biased region" description="Acidic residues" evidence="1">
    <location>
        <begin position="413"/>
        <end position="453"/>
    </location>
</feature>
<reference evidence="2" key="3">
    <citation type="submission" date="2025-09" db="UniProtKB">
        <authorList>
            <consortium name="Ensembl"/>
        </authorList>
    </citation>
    <scope>IDENTIFICATION</scope>
</reference>
<dbReference type="eggNOG" id="ENOG502S06A">
    <property type="taxonomic scope" value="Eukaryota"/>
</dbReference>
<feature type="compositionally biased region" description="Basic and acidic residues" evidence="1">
    <location>
        <begin position="59"/>
        <end position="76"/>
    </location>
</feature>
<protein>
    <submittedName>
        <fullName evidence="2">Glutamate rich 1</fullName>
    </submittedName>
</protein>
<feature type="compositionally biased region" description="Acidic residues" evidence="1">
    <location>
        <begin position="393"/>
        <end position="402"/>
    </location>
</feature>
<organism evidence="2 3">
    <name type="scientific">Callithrix jacchus</name>
    <name type="common">White-tufted-ear marmoset</name>
    <name type="synonym">Simia Jacchus</name>
    <dbReference type="NCBI Taxonomy" id="9483"/>
    <lineage>
        <taxon>Eukaryota</taxon>
        <taxon>Metazoa</taxon>
        <taxon>Chordata</taxon>
        <taxon>Craniata</taxon>
        <taxon>Vertebrata</taxon>
        <taxon>Euteleostomi</taxon>
        <taxon>Mammalia</taxon>
        <taxon>Eutheria</taxon>
        <taxon>Euarchontoglires</taxon>
        <taxon>Primates</taxon>
        <taxon>Haplorrhini</taxon>
        <taxon>Platyrrhini</taxon>
        <taxon>Cebidae</taxon>
        <taxon>Callitrichinae</taxon>
        <taxon>Callithrix</taxon>
        <taxon>Callithrix</taxon>
    </lineage>
</organism>
<reference evidence="2" key="2">
    <citation type="submission" date="2025-08" db="UniProtKB">
        <authorList>
            <consortium name="Ensembl"/>
        </authorList>
    </citation>
    <scope>IDENTIFICATION</scope>
</reference>
<name>F6XEY7_CALJA</name>
<reference evidence="2" key="1">
    <citation type="submission" date="2009-03" db="EMBL/GenBank/DDBJ databases">
        <authorList>
            <person name="Warren W."/>
            <person name="Ye L."/>
            <person name="Minx P."/>
            <person name="Worley K."/>
            <person name="Gibbs R."/>
            <person name="Wilson R.K."/>
        </authorList>
    </citation>
    <scope>NUCLEOTIDE SEQUENCE [LARGE SCALE GENOMIC DNA]</scope>
</reference>
<keyword evidence="3" id="KW-1185">Reference proteome</keyword>
<feature type="compositionally biased region" description="Pro residues" evidence="1">
    <location>
        <begin position="93"/>
        <end position="106"/>
    </location>
</feature>
<evidence type="ECO:0000313" key="2">
    <source>
        <dbReference type="Ensembl" id="ENSCJAP00000004469.5"/>
    </source>
</evidence>
<proteinExistence type="predicted"/>
<feature type="compositionally biased region" description="Basic and acidic residues" evidence="1">
    <location>
        <begin position="319"/>
        <end position="332"/>
    </location>
</feature>
<feature type="region of interest" description="Disordered" evidence="1">
    <location>
        <begin position="204"/>
        <end position="458"/>
    </location>
</feature>
<dbReference type="PANTHER" id="PTHR22444:SF1">
    <property type="entry name" value="GLUTAMATE-RICH PROTEIN 1"/>
    <property type="match status" value="1"/>
</dbReference>
<dbReference type="GeneTree" id="ENSGT00390000005606"/>
<dbReference type="Proteomes" id="UP000008225">
    <property type="component" value="Chromosome 13"/>
</dbReference>
<evidence type="ECO:0000256" key="1">
    <source>
        <dbReference type="SAM" id="MobiDB-lite"/>
    </source>
</evidence>
<dbReference type="Bgee" id="ENSCJAG00000011983">
    <property type="expression patterns" value="Expressed in testis and 6 other cell types or tissues"/>
</dbReference>
<dbReference type="InterPro" id="IPR026719">
    <property type="entry name" value="ERICH1"/>
</dbReference>